<dbReference type="Proteomes" id="UP001374584">
    <property type="component" value="Unassembled WGS sequence"/>
</dbReference>
<reference evidence="6 7" key="1">
    <citation type="submission" date="2024-01" db="EMBL/GenBank/DDBJ databases">
        <title>The genomes of 5 underutilized Papilionoideae crops provide insights into root nodulation and disease resistanc.</title>
        <authorList>
            <person name="Jiang F."/>
        </authorList>
    </citation>
    <scope>NUCLEOTIDE SEQUENCE [LARGE SCALE GENOMIC DNA]</scope>
    <source>
        <strain evidence="6">JINMINGXINNONG_FW02</strain>
        <tissue evidence="6">Leaves</tissue>
    </source>
</reference>
<dbReference type="AlphaFoldDB" id="A0AAN9LTZ3"/>
<evidence type="ECO:0000256" key="4">
    <source>
        <dbReference type="RuleBase" id="RU363099"/>
    </source>
</evidence>
<dbReference type="Gene3D" id="3.40.50.720">
    <property type="entry name" value="NAD(P)-binding Rossmann-like Domain"/>
    <property type="match status" value="2"/>
</dbReference>
<organism evidence="6 7">
    <name type="scientific">Phaseolus coccineus</name>
    <name type="common">Scarlet runner bean</name>
    <name type="synonym">Phaseolus multiflorus</name>
    <dbReference type="NCBI Taxonomy" id="3886"/>
    <lineage>
        <taxon>Eukaryota</taxon>
        <taxon>Viridiplantae</taxon>
        <taxon>Streptophyta</taxon>
        <taxon>Embryophyta</taxon>
        <taxon>Tracheophyta</taxon>
        <taxon>Spermatophyta</taxon>
        <taxon>Magnoliopsida</taxon>
        <taxon>eudicotyledons</taxon>
        <taxon>Gunneridae</taxon>
        <taxon>Pentapetalae</taxon>
        <taxon>rosids</taxon>
        <taxon>fabids</taxon>
        <taxon>Fabales</taxon>
        <taxon>Fabaceae</taxon>
        <taxon>Papilionoideae</taxon>
        <taxon>50 kb inversion clade</taxon>
        <taxon>NPAAA clade</taxon>
        <taxon>indigoferoid/millettioid clade</taxon>
        <taxon>Phaseoleae</taxon>
        <taxon>Phaseolus</taxon>
    </lineage>
</organism>
<dbReference type="PANTHER" id="PTHR21495">
    <property type="entry name" value="NUCLEOPORIN-RELATED"/>
    <property type="match status" value="1"/>
</dbReference>
<comment type="subunit">
    <text evidence="2 4">Homodimer.</text>
</comment>
<comment type="function">
    <text evidence="4">Dirigent proteins impart stereoselectivity on the phenoxy radical-coupling reaction, yielding optically active lignans from two molecules of coniferyl alcohol in the biosynthesis of lignans, flavonolignans, and alkaloids and thus plays a central role in plant secondary metabolism.</text>
</comment>
<evidence type="ECO:0000256" key="2">
    <source>
        <dbReference type="ARBA" id="ARBA00011738"/>
    </source>
</evidence>
<dbReference type="Gene3D" id="2.40.480.10">
    <property type="entry name" value="Allene oxide cyclase-like"/>
    <property type="match status" value="1"/>
</dbReference>
<keyword evidence="4" id="KW-0732">Signal</keyword>
<dbReference type="GO" id="GO:0009699">
    <property type="term" value="P:phenylpropanoid biosynthetic process"/>
    <property type="evidence" value="ECO:0007669"/>
    <property type="project" value="UniProtKB-ARBA"/>
</dbReference>
<comment type="subcellular location">
    <subcellularLocation>
        <location evidence="4">Secreted</location>
        <location evidence="4">Extracellular space</location>
        <location evidence="4">Apoplast</location>
    </subcellularLocation>
</comment>
<comment type="similarity">
    <text evidence="1 4">Belongs to the plant dirigent protein family.</text>
</comment>
<feature type="chain" id="PRO_5042664176" description="Dirigent protein" evidence="4">
    <location>
        <begin position="26"/>
        <end position="410"/>
    </location>
</feature>
<dbReference type="InterPro" id="IPR044859">
    <property type="entry name" value="Allene_oxi_cyc_Dirigent"/>
</dbReference>
<evidence type="ECO:0000313" key="6">
    <source>
        <dbReference type="EMBL" id="KAK7342089.1"/>
    </source>
</evidence>
<feature type="signal peptide" evidence="4">
    <location>
        <begin position="1"/>
        <end position="25"/>
    </location>
</feature>
<evidence type="ECO:0000313" key="7">
    <source>
        <dbReference type="Proteomes" id="UP001374584"/>
    </source>
</evidence>
<keyword evidence="3 4" id="KW-0964">Secreted</keyword>
<protein>
    <recommendedName>
        <fullName evidence="4">Dirigent protein</fullName>
    </recommendedName>
</protein>
<dbReference type="InterPro" id="IPR036291">
    <property type="entry name" value="NAD(P)-bd_dom_sf"/>
</dbReference>
<dbReference type="Gene3D" id="3.90.180.10">
    <property type="entry name" value="Medium-chain alcohol dehydrogenases, catalytic domain"/>
    <property type="match status" value="1"/>
</dbReference>
<keyword evidence="4" id="KW-0052">Apoplast</keyword>
<dbReference type="SUPFAM" id="SSF51735">
    <property type="entry name" value="NAD(P)-binding Rossmann-fold domains"/>
    <property type="match status" value="1"/>
</dbReference>
<proteinExistence type="inferred from homology"/>
<keyword evidence="7" id="KW-1185">Reference proteome</keyword>
<evidence type="ECO:0000256" key="3">
    <source>
        <dbReference type="ARBA" id="ARBA00022525"/>
    </source>
</evidence>
<accession>A0AAN9LTZ3</accession>
<dbReference type="InterPro" id="IPR004265">
    <property type="entry name" value="Dirigent"/>
</dbReference>
<comment type="caution">
    <text evidence="6">The sequence shown here is derived from an EMBL/GenBank/DDBJ whole genome shotgun (WGS) entry which is preliminary data.</text>
</comment>
<evidence type="ECO:0000256" key="5">
    <source>
        <dbReference type="SAM" id="MobiDB-lite"/>
    </source>
</evidence>
<feature type="region of interest" description="Disordered" evidence="5">
    <location>
        <begin position="324"/>
        <end position="346"/>
    </location>
</feature>
<dbReference type="EMBL" id="JAYMYR010000009">
    <property type="protein sequence ID" value="KAK7342089.1"/>
    <property type="molecule type" value="Genomic_DNA"/>
</dbReference>
<feature type="compositionally biased region" description="Basic and acidic residues" evidence="5">
    <location>
        <begin position="335"/>
        <end position="346"/>
    </location>
</feature>
<sequence length="410" mass="44602">MAASKFFSFTLLLLISTTMLYEANGQYNVPTTLTFYLQDIAKGPGATVSPITGLTGRDWTYDQFGTIIAVDDPVMMGPGPLSTQVGRAQGLLVVSAQDGANVNAILSIVFTNSEYSGSTLEIQGVSRQRENYKELSVVSGTGRFRFVRGYATLETVLYDPPTAHSVIRFTVCAFLVGGGYAKKVFVPVRQVLPIPPGLSLTDAASFPEIACTVWSTVFKMIRLSQGEILLGKGGNWWTRVDVIRDCVGASYYQRNLYSLNLDGRLFIFGFQGGVTTQVDLRPLLAKCLTGQGFGDGGEEGVELGGCGSVEEAIGEEFSGEVGAMGGDNNNVTRRHSVESKGVGGEERSKALDRRVVEDIRVEDLSVVKVVKNSRSYGEDIGLLNALKMFLKDISMRWELRRFSRDSKQLA</sequence>
<name>A0AAN9LTZ3_PHACN</name>
<dbReference type="Pfam" id="PF03018">
    <property type="entry name" value="Dirigent"/>
    <property type="match status" value="1"/>
</dbReference>
<evidence type="ECO:0000256" key="1">
    <source>
        <dbReference type="ARBA" id="ARBA00010746"/>
    </source>
</evidence>
<gene>
    <name evidence="6" type="ORF">VNO80_25032</name>
</gene>
<dbReference type="GO" id="GO:0048046">
    <property type="term" value="C:apoplast"/>
    <property type="evidence" value="ECO:0007669"/>
    <property type="project" value="UniProtKB-SubCell"/>
</dbReference>